<evidence type="ECO:0000313" key="1">
    <source>
        <dbReference type="EMBL" id="RZT28864.1"/>
    </source>
</evidence>
<dbReference type="InterPro" id="IPR011101">
    <property type="entry name" value="DUF5131"/>
</dbReference>
<comment type="caution">
    <text evidence="1">The sequence shown here is derived from an EMBL/GenBank/DDBJ whole genome shotgun (WGS) entry which is preliminary data.</text>
</comment>
<keyword evidence="2" id="KW-1185">Reference proteome</keyword>
<dbReference type="OrthoDB" id="9787478at2"/>
<evidence type="ECO:0000313" key="2">
    <source>
        <dbReference type="Proteomes" id="UP000291078"/>
    </source>
</evidence>
<sequence length="282" mass="31092">MFAKSSWYDRIWSIAPSDAGRRVEYSFIKRPSQDLPSLTSANDARLRQRVLCVCPDDLFSDAIPIDSFVAWMATCHDSPSLDKLVVINEPLAVGTRLEAALKYLSRRSRAPGSALSAWIASWIAGQPPSDMWFGLSLSGQRDADRRVSQLLTVCVAHRFLVLDPLTGPVSLTALPPFIGKPPCCEQLHLDALNGREVCDVSEQLSICPSRIELVVAGGSSRASDLPTHPGWLRSLRNECQSAHVTFVFTGWGSWLPVTDDADASHEEFCFEDGTRIHSRNTP</sequence>
<reference evidence="1 2" key="1">
    <citation type="journal article" date="2015" name="Stand. Genomic Sci.">
        <title>Genomic Encyclopedia of Bacterial and Archaeal Type Strains, Phase III: the genomes of soil and plant-associated and newly described type strains.</title>
        <authorList>
            <person name="Whitman W.B."/>
            <person name="Woyke T."/>
            <person name="Klenk H.P."/>
            <person name="Zhou Y."/>
            <person name="Lilburn T.G."/>
            <person name="Beck B.J."/>
            <person name="De Vos P."/>
            <person name="Vandamme P."/>
            <person name="Eisen J.A."/>
            <person name="Garrity G."/>
            <person name="Hugenholtz P."/>
            <person name="Kyrpides N.C."/>
        </authorList>
    </citation>
    <scope>NUCLEOTIDE SEQUENCE [LARGE SCALE GENOMIC DNA]</scope>
    <source>
        <strain evidence="1 2">ASC-9842</strain>
    </source>
</reference>
<organism evidence="1 2">
    <name type="scientific">Cupriavidus agavae</name>
    <dbReference type="NCBI Taxonomy" id="1001822"/>
    <lineage>
        <taxon>Bacteria</taxon>
        <taxon>Pseudomonadati</taxon>
        <taxon>Pseudomonadota</taxon>
        <taxon>Betaproteobacteria</taxon>
        <taxon>Burkholderiales</taxon>
        <taxon>Burkholderiaceae</taxon>
        <taxon>Cupriavidus</taxon>
    </lineage>
</organism>
<protein>
    <submittedName>
        <fullName evidence="1">Phage protein Gp37/Gp68</fullName>
    </submittedName>
</protein>
<gene>
    <name evidence="1" type="ORF">EV147_5177</name>
</gene>
<dbReference type="Pfam" id="PF07505">
    <property type="entry name" value="DUF5131"/>
    <property type="match status" value="1"/>
</dbReference>
<name>A0A4Q7R7Y4_9BURK</name>
<dbReference type="RefSeq" id="WP_130394053.1">
    <property type="nucleotide sequence ID" value="NZ_SGXM01000015.1"/>
</dbReference>
<dbReference type="Proteomes" id="UP000291078">
    <property type="component" value="Unassembled WGS sequence"/>
</dbReference>
<accession>A0A4Q7R7Y4</accession>
<dbReference type="EMBL" id="SGXM01000015">
    <property type="protein sequence ID" value="RZT28864.1"/>
    <property type="molecule type" value="Genomic_DNA"/>
</dbReference>
<dbReference type="AlphaFoldDB" id="A0A4Q7R7Y4"/>
<proteinExistence type="predicted"/>